<dbReference type="RefSeq" id="WP_311427851.1">
    <property type="nucleotide sequence ID" value="NZ_JAVRIA010000005.1"/>
</dbReference>
<evidence type="ECO:0000256" key="2">
    <source>
        <dbReference type="SAM" id="SignalP"/>
    </source>
</evidence>
<feature type="chain" id="PRO_5045528811" description="Lipoprotein" evidence="2">
    <location>
        <begin position="21"/>
        <end position="261"/>
    </location>
</feature>
<dbReference type="EMBL" id="JAVRIA010000005">
    <property type="protein sequence ID" value="MDT0559088.1"/>
    <property type="molecule type" value="Genomic_DNA"/>
</dbReference>
<keyword evidence="1" id="KW-0175">Coiled coil</keyword>
<evidence type="ECO:0008006" key="5">
    <source>
        <dbReference type="Google" id="ProtNLM"/>
    </source>
</evidence>
<organism evidence="3 4">
    <name type="scientific">Microcosmobacter mediterraneus</name>
    <dbReference type="NCBI Taxonomy" id="3075607"/>
    <lineage>
        <taxon>Bacteria</taxon>
        <taxon>Pseudomonadati</taxon>
        <taxon>Bacteroidota</taxon>
        <taxon>Flavobacteriia</taxon>
        <taxon>Flavobacteriales</taxon>
        <taxon>Flavobacteriaceae</taxon>
        <taxon>Microcosmobacter</taxon>
    </lineage>
</organism>
<evidence type="ECO:0000313" key="4">
    <source>
        <dbReference type="Proteomes" id="UP001259492"/>
    </source>
</evidence>
<feature type="signal peptide" evidence="2">
    <location>
        <begin position="1"/>
        <end position="20"/>
    </location>
</feature>
<accession>A0ABU2YLQ4</accession>
<dbReference type="Proteomes" id="UP001259492">
    <property type="component" value="Unassembled WGS sequence"/>
</dbReference>
<gene>
    <name evidence="3" type="ORF">RM697_10535</name>
</gene>
<keyword evidence="4" id="KW-1185">Reference proteome</keyword>
<comment type="caution">
    <text evidence="3">The sequence shown here is derived from an EMBL/GenBank/DDBJ whole genome shotgun (WGS) entry which is preliminary data.</text>
</comment>
<protein>
    <recommendedName>
        <fullName evidence="5">Lipoprotein</fullName>
    </recommendedName>
</protein>
<dbReference type="PROSITE" id="PS51257">
    <property type="entry name" value="PROKAR_LIPOPROTEIN"/>
    <property type="match status" value="1"/>
</dbReference>
<name>A0ABU2YLQ4_9FLAO</name>
<reference evidence="3 4" key="1">
    <citation type="submission" date="2023-09" db="EMBL/GenBank/DDBJ databases">
        <authorList>
            <person name="Rey-Velasco X."/>
        </authorList>
    </citation>
    <scope>NUCLEOTIDE SEQUENCE [LARGE SCALE GENOMIC DNA]</scope>
    <source>
        <strain evidence="3 4">W332</strain>
    </source>
</reference>
<sequence>MKHILSILALLFVLTSCNFTEEITFKEDGSGEFVMTYDMAGVMEKMKEMGMDSSSEEKEPEKMDSIIYFKDIFEERADSIAKLSKDEQQRLKALESFVMKMRMDEAEGIFDIGIGTSFDNFNDLPELIKRLDEAKNMNSQGAGQMSQINNTAVAKATENSLEMVDFKYDGKSFSRSFKDDIERSEDDLKALKEEMEQMGEAKDVFESMSYTLVYTFPKKIKSVSNNKAIVDEDGKTVRLKMNFMEMIKSPELMNLDVVLED</sequence>
<feature type="coiled-coil region" evidence="1">
    <location>
        <begin position="174"/>
        <end position="208"/>
    </location>
</feature>
<evidence type="ECO:0000256" key="1">
    <source>
        <dbReference type="SAM" id="Coils"/>
    </source>
</evidence>
<proteinExistence type="predicted"/>
<evidence type="ECO:0000313" key="3">
    <source>
        <dbReference type="EMBL" id="MDT0559088.1"/>
    </source>
</evidence>
<keyword evidence="2" id="KW-0732">Signal</keyword>